<evidence type="ECO:0000256" key="5">
    <source>
        <dbReference type="ARBA" id="ARBA00022692"/>
    </source>
</evidence>
<dbReference type="EMBL" id="JMIU01000001">
    <property type="protein sequence ID" value="KDN96116.1"/>
    <property type="molecule type" value="Genomic_DNA"/>
</dbReference>
<evidence type="ECO:0000256" key="6">
    <source>
        <dbReference type="ARBA" id="ARBA00022989"/>
    </source>
</evidence>
<organism evidence="9 10">
    <name type="scientific">Hydrogenovibrio marinus</name>
    <dbReference type="NCBI Taxonomy" id="28885"/>
    <lineage>
        <taxon>Bacteria</taxon>
        <taxon>Pseudomonadati</taxon>
        <taxon>Pseudomonadota</taxon>
        <taxon>Gammaproteobacteria</taxon>
        <taxon>Thiotrichales</taxon>
        <taxon>Piscirickettsiaceae</taxon>
        <taxon>Hydrogenovibrio</taxon>
    </lineage>
</organism>
<dbReference type="AlphaFoldDB" id="A0A067A0I4"/>
<evidence type="ECO:0000256" key="7">
    <source>
        <dbReference type="ARBA" id="ARBA00023136"/>
    </source>
</evidence>
<feature type="transmembrane region" description="Helical" evidence="8">
    <location>
        <begin position="232"/>
        <end position="249"/>
    </location>
</feature>
<dbReference type="PANTHER" id="PTHR30269">
    <property type="entry name" value="TRANSMEMBRANE PROTEIN YFCA"/>
    <property type="match status" value="1"/>
</dbReference>
<gene>
    <name evidence="9" type="ORF">EI16_07455</name>
</gene>
<evidence type="ECO:0000256" key="1">
    <source>
        <dbReference type="ARBA" id="ARBA00004651"/>
    </source>
</evidence>
<sequence length="250" mass="26887">MPELSLELVSFLFAIALLAGMIDTLAGGGGLLTLPALIVSGLPPLSALATNKLQASMGTATATYMMLKHQHVTWQQIRPLMLTAFIGSAIGTLIIQFLDTQFLSWLIPVVLFVIAVYFVLAKAPHEPDRPHKVSDNTYRRFVLPLIGAYDGMFGPGTGSFFSLAGVSLKGQGLLKTTATAKTLNFATNIASLIVFIFAGHIAWLLGAVMMLGQVIGAWLGSHFLFRVNPTHLRYLVALMCLAMLAKTLLS</sequence>
<evidence type="ECO:0000256" key="2">
    <source>
        <dbReference type="ARBA" id="ARBA00009142"/>
    </source>
</evidence>
<reference evidence="9 10" key="1">
    <citation type="submission" date="2014-04" db="EMBL/GenBank/DDBJ databases">
        <title>Draft genome sequence of Hydrogenovibrio marinus MH-110, a model organism for aerobic H2 metabolism.</title>
        <authorList>
            <person name="Cha H.J."/>
            <person name="Jo B.H."/>
            <person name="Hwang B.H."/>
        </authorList>
    </citation>
    <scope>NUCLEOTIDE SEQUENCE [LARGE SCALE GENOMIC DNA]</scope>
    <source>
        <strain evidence="9 10">MH-110</strain>
    </source>
</reference>
<name>A0A067A0I4_HYDMR</name>
<accession>A0A067A0I4</accession>
<comment type="subcellular location">
    <subcellularLocation>
        <location evidence="1 8">Cell membrane</location>
        <topology evidence="1 8">Multi-pass membrane protein</topology>
    </subcellularLocation>
</comment>
<proteinExistence type="inferred from homology"/>
<protein>
    <recommendedName>
        <fullName evidence="8">Probable membrane transporter protein</fullName>
    </recommendedName>
</protein>
<dbReference type="Pfam" id="PF01925">
    <property type="entry name" value="TauE"/>
    <property type="match status" value="1"/>
</dbReference>
<keyword evidence="7 8" id="KW-0472">Membrane</keyword>
<feature type="transmembrane region" description="Helical" evidence="8">
    <location>
        <begin position="102"/>
        <end position="120"/>
    </location>
</feature>
<dbReference type="PANTHER" id="PTHR30269:SF0">
    <property type="entry name" value="MEMBRANE TRANSPORTER PROTEIN YFCA-RELATED"/>
    <property type="match status" value="1"/>
</dbReference>
<dbReference type="RefSeq" id="WP_029911587.1">
    <property type="nucleotide sequence ID" value="NZ_AP020335.1"/>
</dbReference>
<evidence type="ECO:0000256" key="8">
    <source>
        <dbReference type="RuleBase" id="RU363041"/>
    </source>
</evidence>
<keyword evidence="4 8" id="KW-1003">Cell membrane</keyword>
<dbReference type="STRING" id="28885.EI16_07455"/>
<comment type="similarity">
    <text evidence="2 8">Belongs to the 4-toluene sulfonate uptake permease (TSUP) (TC 2.A.102) family.</text>
</comment>
<keyword evidence="6 8" id="KW-1133">Transmembrane helix</keyword>
<keyword evidence="3" id="KW-0813">Transport</keyword>
<feature type="transmembrane region" description="Helical" evidence="8">
    <location>
        <begin position="185"/>
        <end position="211"/>
    </location>
</feature>
<evidence type="ECO:0000313" key="9">
    <source>
        <dbReference type="EMBL" id="KDN96116.1"/>
    </source>
</evidence>
<feature type="transmembrane region" description="Helical" evidence="8">
    <location>
        <begin position="141"/>
        <end position="165"/>
    </location>
</feature>
<dbReference type="InterPro" id="IPR002781">
    <property type="entry name" value="TM_pro_TauE-like"/>
</dbReference>
<dbReference type="Proteomes" id="UP000027341">
    <property type="component" value="Unassembled WGS sequence"/>
</dbReference>
<keyword evidence="10" id="KW-1185">Reference proteome</keyword>
<evidence type="ECO:0000256" key="4">
    <source>
        <dbReference type="ARBA" id="ARBA00022475"/>
    </source>
</evidence>
<evidence type="ECO:0000256" key="3">
    <source>
        <dbReference type="ARBA" id="ARBA00022448"/>
    </source>
</evidence>
<feature type="transmembrane region" description="Helical" evidence="8">
    <location>
        <begin position="79"/>
        <end position="96"/>
    </location>
</feature>
<dbReference type="GO" id="GO:0005886">
    <property type="term" value="C:plasma membrane"/>
    <property type="evidence" value="ECO:0007669"/>
    <property type="project" value="UniProtKB-SubCell"/>
</dbReference>
<comment type="caution">
    <text evidence="9">The sequence shown here is derived from an EMBL/GenBank/DDBJ whole genome shotgun (WGS) entry which is preliminary data.</text>
</comment>
<evidence type="ECO:0000313" key="10">
    <source>
        <dbReference type="Proteomes" id="UP000027341"/>
    </source>
</evidence>
<keyword evidence="5 8" id="KW-0812">Transmembrane</keyword>
<dbReference type="InterPro" id="IPR052017">
    <property type="entry name" value="TSUP"/>
</dbReference>